<keyword evidence="6 11" id="KW-0472">Membrane</keyword>
<keyword evidence="9" id="KW-0407">Ion channel</keyword>
<dbReference type="PANTHER" id="PTHR43427:SF6">
    <property type="entry name" value="CHLORIDE CHANNEL PROTEIN CLC-E"/>
    <property type="match status" value="1"/>
</dbReference>
<organism evidence="13 14">
    <name type="scientific">Phocaeicola coprophilus</name>
    <dbReference type="NCBI Taxonomy" id="387090"/>
    <lineage>
        <taxon>Bacteria</taxon>
        <taxon>Pseudomonadati</taxon>
        <taxon>Bacteroidota</taxon>
        <taxon>Bacteroidia</taxon>
        <taxon>Bacteroidales</taxon>
        <taxon>Bacteroidaceae</taxon>
        <taxon>Phocaeicola</taxon>
    </lineage>
</organism>
<feature type="transmembrane region" description="Helical" evidence="11">
    <location>
        <begin position="28"/>
        <end position="47"/>
    </location>
</feature>
<evidence type="ECO:0000256" key="1">
    <source>
        <dbReference type="ARBA" id="ARBA00004141"/>
    </source>
</evidence>
<feature type="transmembrane region" description="Helical" evidence="11">
    <location>
        <begin position="238"/>
        <end position="255"/>
    </location>
</feature>
<comment type="subcellular location">
    <subcellularLocation>
        <location evidence="1">Membrane</location>
        <topology evidence="1">Multi-pass membrane protein</topology>
    </subcellularLocation>
</comment>
<feature type="transmembrane region" description="Helical" evidence="11">
    <location>
        <begin position="117"/>
        <end position="142"/>
    </location>
</feature>
<reference evidence="13 14" key="1">
    <citation type="submission" date="2018-08" db="EMBL/GenBank/DDBJ databases">
        <title>A genome reference for cultivated species of the human gut microbiota.</title>
        <authorList>
            <person name="Zou Y."/>
            <person name="Xue W."/>
            <person name="Luo G."/>
        </authorList>
    </citation>
    <scope>NUCLEOTIDE SEQUENCE [LARGE SCALE GENOMIC DNA]</scope>
    <source>
        <strain evidence="13 14">AM42-38</strain>
    </source>
</reference>
<keyword evidence="4 11" id="KW-1133">Transmembrane helix</keyword>
<feature type="transmembrane region" description="Helical" evidence="11">
    <location>
        <begin position="420"/>
        <end position="440"/>
    </location>
</feature>
<feature type="transmembrane region" description="Helical" evidence="11">
    <location>
        <begin position="199"/>
        <end position="218"/>
    </location>
</feature>
<feature type="transmembrane region" description="Helical" evidence="11">
    <location>
        <begin position="162"/>
        <end position="187"/>
    </location>
</feature>
<evidence type="ECO:0000259" key="12">
    <source>
        <dbReference type="PROSITE" id="PS51371"/>
    </source>
</evidence>
<evidence type="ECO:0000313" key="14">
    <source>
        <dbReference type="Proteomes" id="UP000283855"/>
    </source>
</evidence>
<dbReference type="Proteomes" id="UP000283855">
    <property type="component" value="Unassembled WGS sequence"/>
</dbReference>
<dbReference type="Pfam" id="PF00654">
    <property type="entry name" value="Voltage_CLC"/>
    <property type="match status" value="1"/>
</dbReference>
<protein>
    <submittedName>
        <fullName evidence="13">CBS domain-containing protein</fullName>
    </submittedName>
</protein>
<dbReference type="Pfam" id="PF00571">
    <property type="entry name" value="CBS"/>
    <property type="match status" value="2"/>
</dbReference>
<evidence type="ECO:0000256" key="10">
    <source>
        <dbReference type="PROSITE-ProRule" id="PRU00703"/>
    </source>
</evidence>
<keyword evidence="7" id="KW-0869">Chloride channel</keyword>
<gene>
    <name evidence="13" type="ORF">DW921_04050</name>
</gene>
<evidence type="ECO:0000256" key="11">
    <source>
        <dbReference type="SAM" id="Phobius"/>
    </source>
</evidence>
<dbReference type="InterPro" id="IPR050368">
    <property type="entry name" value="ClC-type_chloride_channel"/>
</dbReference>
<keyword evidence="8" id="KW-0868">Chloride</keyword>
<evidence type="ECO:0000256" key="4">
    <source>
        <dbReference type="ARBA" id="ARBA00022989"/>
    </source>
</evidence>
<dbReference type="PANTHER" id="PTHR43427">
    <property type="entry name" value="CHLORIDE CHANNEL PROTEIN CLC-E"/>
    <property type="match status" value="1"/>
</dbReference>
<feature type="domain" description="CBS" evidence="12">
    <location>
        <begin position="475"/>
        <end position="534"/>
    </location>
</feature>
<dbReference type="InterPro" id="IPR014743">
    <property type="entry name" value="Cl-channel_core"/>
</dbReference>
<dbReference type="InterPro" id="IPR001807">
    <property type="entry name" value="ClC"/>
</dbReference>
<dbReference type="EMBL" id="QSFT01000006">
    <property type="protein sequence ID" value="RHA77430.1"/>
    <property type="molecule type" value="Genomic_DNA"/>
</dbReference>
<dbReference type="CDD" id="cd02205">
    <property type="entry name" value="CBS_pair_SF"/>
    <property type="match status" value="1"/>
</dbReference>
<comment type="caution">
    <text evidence="13">The sequence shown here is derived from an EMBL/GenBank/DDBJ whole genome shotgun (WGS) entry which is preliminary data.</text>
</comment>
<evidence type="ECO:0000256" key="2">
    <source>
        <dbReference type="ARBA" id="ARBA00022448"/>
    </source>
</evidence>
<keyword evidence="10" id="KW-0129">CBS domain</keyword>
<dbReference type="InterPro" id="IPR000644">
    <property type="entry name" value="CBS_dom"/>
</dbReference>
<evidence type="ECO:0000256" key="3">
    <source>
        <dbReference type="ARBA" id="ARBA00022692"/>
    </source>
</evidence>
<dbReference type="CDD" id="cd00400">
    <property type="entry name" value="Voltage_gated_ClC"/>
    <property type="match status" value="1"/>
</dbReference>
<evidence type="ECO:0000313" key="13">
    <source>
        <dbReference type="EMBL" id="RHA77430.1"/>
    </source>
</evidence>
<evidence type="ECO:0000256" key="8">
    <source>
        <dbReference type="ARBA" id="ARBA00023214"/>
    </source>
</evidence>
<feature type="domain" description="CBS" evidence="12">
    <location>
        <begin position="540"/>
        <end position="597"/>
    </location>
</feature>
<dbReference type="GO" id="GO:0034707">
    <property type="term" value="C:chloride channel complex"/>
    <property type="evidence" value="ECO:0007669"/>
    <property type="project" value="UniProtKB-KW"/>
</dbReference>
<feature type="transmembrane region" description="Helical" evidence="11">
    <location>
        <begin position="390"/>
        <end position="413"/>
    </location>
</feature>
<feature type="transmembrane region" description="Helical" evidence="11">
    <location>
        <begin position="276"/>
        <end position="294"/>
    </location>
</feature>
<dbReference type="PROSITE" id="PS51371">
    <property type="entry name" value="CBS"/>
    <property type="match status" value="2"/>
</dbReference>
<keyword evidence="3 11" id="KW-0812">Transmembrane</keyword>
<dbReference type="SMART" id="SM00116">
    <property type="entry name" value="CBS"/>
    <property type="match status" value="2"/>
</dbReference>
<evidence type="ECO:0000256" key="9">
    <source>
        <dbReference type="ARBA" id="ARBA00023303"/>
    </source>
</evidence>
<evidence type="ECO:0000256" key="6">
    <source>
        <dbReference type="ARBA" id="ARBA00023136"/>
    </source>
</evidence>
<name>A0A413T2M7_9BACT</name>
<accession>A0A413T2M7</accession>
<dbReference type="SUPFAM" id="SSF54631">
    <property type="entry name" value="CBS-domain pair"/>
    <property type="match status" value="1"/>
</dbReference>
<keyword evidence="5" id="KW-0406">Ion transport</keyword>
<feature type="transmembrane region" description="Helical" evidence="11">
    <location>
        <begin position="322"/>
        <end position="343"/>
    </location>
</feature>
<dbReference type="GO" id="GO:0005254">
    <property type="term" value="F:chloride channel activity"/>
    <property type="evidence" value="ECO:0007669"/>
    <property type="project" value="UniProtKB-KW"/>
</dbReference>
<dbReference type="AlphaFoldDB" id="A0A413T2M7"/>
<evidence type="ECO:0000256" key="5">
    <source>
        <dbReference type="ARBA" id="ARBA00023065"/>
    </source>
</evidence>
<dbReference type="InterPro" id="IPR046342">
    <property type="entry name" value="CBS_dom_sf"/>
</dbReference>
<keyword evidence="2" id="KW-0813">Transport</keyword>
<sequence>MMKIVDEKFNLLQRFISWREKHITDKQFILVLSLLVGLFTALAAYVLKFLVEYIKEFLTENFDSTGANWLYLVYPVVGILLTSLFIRKVVRDDISHGVTKILYAISRKQSRIKRHNIWSSVCASAITIGMGGSVGAEAPIVLTGSAIGSNLGSIFRLDHKTLMLLVGCGAAGAVSGIFKAPIAGLVFTLEVLMIDLTMASLLPLLITSVTAASVSYLLTGTEAMFQFHLDYPFALERIPYAIALGIFCGLVAWYFTRAMNWIENIFRRYTNPYVKFVIGAAMLSILIFLFPPLYGEGYDTITLLLNGTSSTDWDTVMNNSFFYGHSSLLVVYLLLIILFKVFASSATNGGGGCGGIFAPSLFLGCIAGFVFSYVCNEFRIGDVFIPEKNFALMGMAGLMSGVMHAPLTGVFLIAELTGGYGLFLPLMIVSVCAYLTIIVFEPHSIYSMRLAKKGELITHHKDKAVLTMMNIESVMETNFLPVRPDMDLAEMVKVISKSTRNLFPVVEANGVLIGIVVLDDIRHFMFRQELYHRFYVDKFMRKPQERIYTNDSMEEVMHKFDKTGAWNLPVVDENNKYKGFVSKSKMLNTYRQVLVDFSAE</sequence>
<evidence type="ECO:0000256" key="7">
    <source>
        <dbReference type="ARBA" id="ARBA00023173"/>
    </source>
</evidence>
<dbReference type="Gene3D" id="3.10.580.10">
    <property type="entry name" value="CBS-domain"/>
    <property type="match status" value="1"/>
</dbReference>
<dbReference type="Gene3D" id="1.10.3080.10">
    <property type="entry name" value="Clc chloride channel"/>
    <property type="match status" value="1"/>
</dbReference>
<feature type="transmembrane region" description="Helical" evidence="11">
    <location>
        <begin position="355"/>
        <end position="374"/>
    </location>
</feature>
<proteinExistence type="predicted"/>
<dbReference type="PRINTS" id="PR00762">
    <property type="entry name" value="CLCHANNEL"/>
</dbReference>
<feature type="transmembrane region" description="Helical" evidence="11">
    <location>
        <begin position="67"/>
        <end position="86"/>
    </location>
</feature>
<dbReference type="SUPFAM" id="SSF81340">
    <property type="entry name" value="Clc chloride channel"/>
    <property type="match status" value="1"/>
</dbReference>